<dbReference type="InterPro" id="IPR018535">
    <property type="entry name" value="DUF1996"/>
</dbReference>
<sequence length="377" mass="40813">MDTNHDFPQSTCTTCRFKEDKSNYWTAVLYFKHPNGSFIRVNQMANHNSGPGLQSGGMTVYYFQPTEKFTVFPKGFRMIVGNPFRRQNDISPNITASKATSFRCFHSDQVGDGTPGWGLDDSFDLPQTPCTGGIRSNIYFPQCWDGVNVDSPDHSSHVAHPVADPSTGAGFFGTPCPPSHPVRLPVLFMEINWDTRPFNDPSLWPTDGSQPFVFSMGDPYGYGQHADYMFGWEGDSLQRAMDQCTSGTGIPWDCPALTVQDVDQMNSCRVPDKVPETVEGQFIQSLPGCNPIQSGPAPATLIKNCNAISTTTVTALPTASAVAVTPPWTVCHVGSEPNTEAIVPNCTDYPGAQKTGIPSSNVAAAAVTGNPLSHFTG</sequence>
<dbReference type="PANTHER" id="PTHR43662">
    <property type="match status" value="1"/>
</dbReference>
<evidence type="ECO:0000313" key="2">
    <source>
        <dbReference type="EMBL" id="KAF9522184.1"/>
    </source>
</evidence>
<dbReference type="AlphaFoldDB" id="A0A9P6JIQ2"/>
<keyword evidence="3" id="KW-1185">Reference proteome</keyword>
<dbReference type="Proteomes" id="UP000807306">
    <property type="component" value="Unassembled WGS sequence"/>
</dbReference>
<accession>A0A9P6JIQ2</accession>
<gene>
    <name evidence="2" type="ORF">CPB83DRAFT_899858</name>
</gene>
<dbReference type="PANTHER" id="PTHR43662:SF3">
    <property type="entry name" value="DOMAIN PROTEIN, PUTATIVE (AFU_ORTHOLOGUE AFUA_6G11970)-RELATED"/>
    <property type="match status" value="1"/>
</dbReference>
<name>A0A9P6JIQ2_9AGAR</name>
<feature type="domain" description="DUF1996" evidence="1">
    <location>
        <begin position="5"/>
        <end position="232"/>
    </location>
</feature>
<evidence type="ECO:0000313" key="3">
    <source>
        <dbReference type="Proteomes" id="UP000807306"/>
    </source>
</evidence>
<dbReference type="Pfam" id="PF09362">
    <property type="entry name" value="DUF1996"/>
    <property type="match status" value="1"/>
</dbReference>
<protein>
    <recommendedName>
        <fullName evidence="1">DUF1996 domain-containing protein</fullName>
    </recommendedName>
</protein>
<organism evidence="2 3">
    <name type="scientific">Crepidotus variabilis</name>
    <dbReference type="NCBI Taxonomy" id="179855"/>
    <lineage>
        <taxon>Eukaryota</taxon>
        <taxon>Fungi</taxon>
        <taxon>Dikarya</taxon>
        <taxon>Basidiomycota</taxon>
        <taxon>Agaricomycotina</taxon>
        <taxon>Agaricomycetes</taxon>
        <taxon>Agaricomycetidae</taxon>
        <taxon>Agaricales</taxon>
        <taxon>Agaricineae</taxon>
        <taxon>Crepidotaceae</taxon>
        <taxon>Crepidotus</taxon>
    </lineage>
</organism>
<proteinExistence type="predicted"/>
<dbReference type="OrthoDB" id="74764at2759"/>
<comment type="caution">
    <text evidence="2">The sequence shown here is derived from an EMBL/GenBank/DDBJ whole genome shotgun (WGS) entry which is preliminary data.</text>
</comment>
<evidence type="ECO:0000259" key="1">
    <source>
        <dbReference type="Pfam" id="PF09362"/>
    </source>
</evidence>
<dbReference type="EMBL" id="MU157957">
    <property type="protein sequence ID" value="KAF9522184.1"/>
    <property type="molecule type" value="Genomic_DNA"/>
</dbReference>
<reference evidence="2" key="1">
    <citation type="submission" date="2020-11" db="EMBL/GenBank/DDBJ databases">
        <authorList>
            <consortium name="DOE Joint Genome Institute"/>
            <person name="Ahrendt S."/>
            <person name="Riley R."/>
            <person name="Andreopoulos W."/>
            <person name="Labutti K."/>
            <person name="Pangilinan J."/>
            <person name="Ruiz-Duenas F.J."/>
            <person name="Barrasa J.M."/>
            <person name="Sanchez-Garcia M."/>
            <person name="Camarero S."/>
            <person name="Miyauchi S."/>
            <person name="Serrano A."/>
            <person name="Linde D."/>
            <person name="Babiker R."/>
            <person name="Drula E."/>
            <person name="Ayuso-Fernandez I."/>
            <person name="Pacheco R."/>
            <person name="Padilla G."/>
            <person name="Ferreira P."/>
            <person name="Barriuso J."/>
            <person name="Kellner H."/>
            <person name="Castanera R."/>
            <person name="Alfaro M."/>
            <person name="Ramirez L."/>
            <person name="Pisabarro A.G."/>
            <person name="Kuo A."/>
            <person name="Tritt A."/>
            <person name="Lipzen A."/>
            <person name="He G."/>
            <person name="Yan M."/>
            <person name="Ng V."/>
            <person name="Cullen D."/>
            <person name="Martin F."/>
            <person name="Rosso M.-N."/>
            <person name="Henrissat B."/>
            <person name="Hibbett D."/>
            <person name="Martinez A.T."/>
            <person name="Grigoriev I.V."/>
        </authorList>
    </citation>
    <scope>NUCLEOTIDE SEQUENCE</scope>
    <source>
        <strain evidence="2">CBS 506.95</strain>
    </source>
</reference>